<reference evidence="5" key="2">
    <citation type="submission" date="2025-08" db="UniProtKB">
        <authorList>
            <consortium name="Ensembl"/>
        </authorList>
    </citation>
    <scope>IDENTIFICATION</scope>
    <source>
        <strain evidence="5">Hd-rR</strain>
    </source>
</reference>
<reference evidence="5" key="3">
    <citation type="submission" date="2025-09" db="UniProtKB">
        <authorList>
            <consortium name="Ensembl"/>
        </authorList>
    </citation>
    <scope>IDENTIFICATION</scope>
    <source>
        <strain evidence="5">Hd-rR</strain>
    </source>
</reference>
<dbReference type="Bgee" id="ENSORLG00000024383">
    <property type="expression patterns" value="Expressed in bone element and 13 other cell types or tissues"/>
</dbReference>
<dbReference type="GO" id="GO:0005977">
    <property type="term" value="P:glycogen metabolic process"/>
    <property type="evidence" value="ECO:0007669"/>
    <property type="project" value="UniProtKB-KW"/>
</dbReference>
<evidence type="ECO:0000313" key="6">
    <source>
        <dbReference type="Proteomes" id="UP000001038"/>
    </source>
</evidence>
<proteinExistence type="predicted"/>
<dbReference type="InterPro" id="IPR005036">
    <property type="entry name" value="CBM21_dom"/>
</dbReference>
<dbReference type="Pfam" id="PF03370">
    <property type="entry name" value="CBM_21"/>
    <property type="match status" value="1"/>
</dbReference>
<dbReference type="GO" id="GO:2001069">
    <property type="term" value="F:glycogen binding"/>
    <property type="evidence" value="ECO:0000318"/>
    <property type="project" value="GO_Central"/>
</dbReference>
<dbReference type="AlphaFoldDB" id="A0A3B3I6P1"/>
<dbReference type="Ensembl" id="ENSORLT00000031182.1">
    <property type="protein sequence ID" value="ENSORLP00000039796.1"/>
    <property type="gene ID" value="ENSORLG00000024383.1"/>
</dbReference>
<evidence type="ECO:0000259" key="4">
    <source>
        <dbReference type="PROSITE" id="PS51159"/>
    </source>
</evidence>
<reference evidence="5 6" key="1">
    <citation type="journal article" date="2007" name="Nature">
        <title>The medaka draft genome and insights into vertebrate genome evolution.</title>
        <authorList>
            <person name="Kasahara M."/>
            <person name="Naruse K."/>
            <person name="Sasaki S."/>
            <person name="Nakatani Y."/>
            <person name="Qu W."/>
            <person name="Ahsan B."/>
            <person name="Yamada T."/>
            <person name="Nagayasu Y."/>
            <person name="Doi K."/>
            <person name="Kasai Y."/>
            <person name="Jindo T."/>
            <person name="Kobayashi D."/>
            <person name="Shimada A."/>
            <person name="Toyoda A."/>
            <person name="Kuroki Y."/>
            <person name="Fujiyama A."/>
            <person name="Sasaki T."/>
            <person name="Shimizu A."/>
            <person name="Asakawa S."/>
            <person name="Shimizu N."/>
            <person name="Hashimoto S."/>
            <person name="Yang J."/>
            <person name="Lee Y."/>
            <person name="Matsushima K."/>
            <person name="Sugano S."/>
            <person name="Sakaizumi M."/>
            <person name="Narita T."/>
            <person name="Ohishi K."/>
            <person name="Haga S."/>
            <person name="Ohta F."/>
            <person name="Nomoto H."/>
            <person name="Nogata K."/>
            <person name="Morishita T."/>
            <person name="Endo T."/>
            <person name="Shin-I T."/>
            <person name="Takeda H."/>
            <person name="Morishita S."/>
            <person name="Kohara Y."/>
        </authorList>
    </citation>
    <scope>NUCLEOTIDE SEQUENCE [LARGE SCALE GENOMIC DNA]</scope>
    <source>
        <strain evidence="5 6">Hd-rR</strain>
    </source>
</reference>
<dbReference type="Proteomes" id="UP000001038">
    <property type="component" value="Chromosome 19"/>
</dbReference>
<dbReference type="InParanoid" id="A0A3B3I6P1"/>
<accession>A0A3B3I6P1</accession>
<dbReference type="PIRSF" id="PIRSF038207">
    <property type="entry name" value="PP1_GT_animal"/>
    <property type="match status" value="1"/>
</dbReference>
<dbReference type="GO" id="GO:0008157">
    <property type="term" value="F:protein phosphatase 1 binding"/>
    <property type="evidence" value="ECO:0000318"/>
    <property type="project" value="GO_Central"/>
</dbReference>
<dbReference type="InterPro" id="IPR017434">
    <property type="entry name" value="Pase-1_reg-su_3B/C/D_met"/>
</dbReference>
<evidence type="ECO:0000313" key="5">
    <source>
        <dbReference type="Ensembl" id="ENSORLP00000039796.1"/>
    </source>
</evidence>
<keyword evidence="2 3" id="KW-0119">Carbohydrate metabolism</keyword>
<dbReference type="GeneTree" id="ENSGT00940000155648"/>
<dbReference type="PANTHER" id="PTHR12307">
    <property type="entry name" value="PROTEIN PHOSPHATASE 1 REGULATORY SUBUNIT"/>
    <property type="match status" value="1"/>
</dbReference>
<dbReference type="PANTHER" id="PTHR12307:SF15">
    <property type="entry name" value="PROTEIN PHOSPHATASE 1 REGULATORY SUBUNIT 3C"/>
    <property type="match status" value="1"/>
</dbReference>
<dbReference type="PROSITE" id="PS51159">
    <property type="entry name" value="CBM21"/>
    <property type="match status" value="1"/>
</dbReference>
<dbReference type="InterPro" id="IPR050782">
    <property type="entry name" value="PP1_regulatory_subunit_3"/>
</dbReference>
<dbReference type="GO" id="GO:0005979">
    <property type="term" value="P:regulation of glycogen biosynthetic process"/>
    <property type="evidence" value="ECO:0000318"/>
    <property type="project" value="GO_Central"/>
</dbReference>
<evidence type="ECO:0000256" key="2">
    <source>
        <dbReference type="ARBA" id="ARBA00023277"/>
    </source>
</evidence>
<keyword evidence="6" id="KW-1185">Reference proteome</keyword>
<evidence type="ECO:0000256" key="1">
    <source>
        <dbReference type="ARBA" id="ARBA00022600"/>
    </source>
</evidence>
<dbReference type="GO" id="GO:0000164">
    <property type="term" value="C:protein phosphatase type 1 complex"/>
    <property type="evidence" value="ECO:0000318"/>
    <property type="project" value="GO_Central"/>
</dbReference>
<dbReference type="RefSeq" id="XP_004086866.1">
    <property type="nucleotide sequence ID" value="XM_004086818.3"/>
</dbReference>
<sequence length="330" mass="36787">MNGTSFLPALNPGGVQIAVPVDMAVRIWLAGSPPLRSYFRNRDNQLSLPDAVLPCCSPLRPCLSPGCCDAVATGTALLGEAATDGGQADLRRRRRKQVAFADSWGLALTTVHVFDESEDDLLAELQFQLTEMKDAVAKQSLQEVTDSVEPAFSLVLGFTPPAANYLELRNRLKAQQVCLETCSVHERLLSGTIQVQNICFEKSVWVRITFDSWSCFQDVPCRYLNNVYGCPDTDTFSFSILVPETLNATSRVEFCIRYQTGDQILWDNNLGNNYRLVLVEPGGRISERRAEPEVQRDATQFDPFGSPRTSAGFFSEWLDWNHVETGASYW</sequence>
<protein>
    <recommendedName>
        <fullName evidence="3">Protein phosphatase 1 regulatory subunit</fullName>
    </recommendedName>
</protein>
<gene>
    <name evidence="5" type="primary">LOC101165715</name>
</gene>
<dbReference type="GeneID" id="101165715"/>
<dbReference type="STRING" id="8090.ENSORLP00000039796"/>
<feature type="domain" description="CBM21" evidence="4">
    <location>
        <begin position="169"/>
        <end position="277"/>
    </location>
</feature>
<name>A0A3B3I6P1_ORYLA</name>
<evidence type="ECO:0000256" key="3">
    <source>
        <dbReference type="PIRNR" id="PIRNR038207"/>
    </source>
</evidence>
<dbReference type="Gene3D" id="2.60.40.2440">
    <property type="entry name" value="Carbohydrate binding type-21 domain"/>
    <property type="match status" value="1"/>
</dbReference>
<organism evidence="5 6">
    <name type="scientific">Oryzias latipes</name>
    <name type="common">Japanese rice fish</name>
    <name type="synonym">Japanese killifish</name>
    <dbReference type="NCBI Taxonomy" id="8090"/>
    <lineage>
        <taxon>Eukaryota</taxon>
        <taxon>Metazoa</taxon>
        <taxon>Chordata</taxon>
        <taxon>Craniata</taxon>
        <taxon>Vertebrata</taxon>
        <taxon>Euteleostomi</taxon>
        <taxon>Actinopterygii</taxon>
        <taxon>Neopterygii</taxon>
        <taxon>Teleostei</taxon>
        <taxon>Neoteleostei</taxon>
        <taxon>Acanthomorphata</taxon>
        <taxon>Ovalentaria</taxon>
        <taxon>Atherinomorphae</taxon>
        <taxon>Beloniformes</taxon>
        <taxon>Adrianichthyidae</taxon>
        <taxon>Oryziinae</taxon>
        <taxon>Oryzias</taxon>
    </lineage>
</organism>
<keyword evidence="1 3" id="KW-0321">Glycogen metabolism</keyword>
<dbReference type="KEGG" id="ola:101165715"/>
<dbReference type="InterPro" id="IPR038175">
    <property type="entry name" value="CBM21_dom_sf"/>
</dbReference>
<dbReference type="OrthoDB" id="8942186at2759"/>